<dbReference type="AlphaFoldDB" id="A0A6P7EXV2"/>
<protein>
    <recommendedName>
        <fullName evidence="3">Thioredoxin domain-containing protein 17</fullName>
    </recommendedName>
</protein>
<dbReference type="InterPro" id="IPR010357">
    <property type="entry name" value="TXNDC17_dom"/>
</dbReference>
<dbReference type="RefSeq" id="XP_028128014.1">
    <property type="nucleotide sequence ID" value="XM_028272213.1"/>
</dbReference>
<dbReference type="PANTHER" id="PTHR12452:SF0">
    <property type="entry name" value="THIOREDOXIN DOMAIN-CONTAINING PROTEIN 17"/>
    <property type="match status" value="1"/>
</dbReference>
<dbReference type="GO" id="GO:0005829">
    <property type="term" value="C:cytosol"/>
    <property type="evidence" value="ECO:0007669"/>
    <property type="project" value="TreeGrafter"/>
</dbReference>
<keyword evidence="6" id="KW-0676">Redox-active center</keyword>
<name>A0A6P7EXV2_DIAVI</name>
<dbReference type="PANTHER" id="PTHR12452">
    <property type="entry name" value="42-9-9 PROTEIN-RELATED"/>
    <property type="match status" value="1"/>
</dbReference>
<evidence type="ECO:0000256" key="4">
    <source>
        <dbReference type="ARBA" id="ARBA00022490"/>
    </source>
</evidence>
<sequence length="128" mass="14711">MVRSHHVEGYDNFVNFMKNFKAQGTVVCIYFGGSVDEATGESWCDDCVRAWPVIDKELEATDPNSHFVRVEVGDMPIWKDPNCPFRHDPKTKLRVLPTLVRWQGPQRLEGEQCDKANLVNMLLNEDDD</sequence>
<dbReference type="GO" id="GO:0047134">
    <property type="term" value="F:protein-disulfide reductase [NAD(P)H] activity"/>
    <property type="evidence" value="ECO:0007669"/>
    <property type="project" value="InterPro"/>
</dbReference>
<evidence type="ECO:0000259" key="7">
    <source>
        <dbReference type="Pfam" id="PF06110"/>
    </source>
</evidence>
<organism evidence="8">
    <name type="scientific">Diabrotica virgifera virgifera</name>
    <name type="common">western corn rootworm</name>
    <dbReference type="NCBI Taxonomy" id="50390"/>
    <lineage>
        <taxon>Eukaryota</taxon>
        <taxon>Metazoa</taxon>
        <taxon>Ecdysozoa</taxon>
        <taxon>Arthropoda</taxon>
        <taxon>Hexapoda</taxon>
        <taxon>Insecta</taxon>
        <taxon>Pterygota</taxon>
        <taxon>Neoptera</taxon>
        <taxon>Endopterygota</taxon>
        <taxon>Coleoptera</taxon>
        <taxon>Polyphaga</taxon>
        <taxon>Cucujiformia</taxon>
        <taxon>Chrysomeloidea</taxon>
        <taxon>Chrysomelidae</taxon>
        <taxon>Galerucinae</taxon>
        <taxon>Diabroticina</taxon>
        <taxon>Diabroticites</taxon>
        <taxon>Diabrotica</taxon>
    </lineage>
</organism>
<reference evidence="8" key="1">
    <citation type="submission" date="2025-08" db="UniProtKB">
        <authorList>
            <consortium name="RefSeq"/>
        </authorList>
    </citation>
    <scope>IDENTIFICATION</scope>
    <source>
        <tissue evidence="8">Whole insect</tissue>
    </source>
</reference>
<dbReference type="OrthoDB" id="78947at2759"/>
<dbReference type="Pfam" id="PF06110">
    <property type="entry name" value="TXD17-like_Trx"/>
    <property type="match status" value="1"/>
</dbReference>
<feature type="domain" description="Thioredoxin" evidence="7">
    <location>
        <begin position="7"/>
        <end position="125"/>
    </location>
</feature>
<dbReference type="FunFam" id="3.40.30.10:FF:000124">
    <property type="entry name" value="Thioredoxin domain-containing 17"/>
    <property type="match status" value="1"/>
</dbReference>
<gene>
    <name evidence="8" type="primary">LOC114324387</name>
</gene>
<evidence type="ECO:0000313" key="8">
    <source>
        <dbReference type="RefSeq" id="XP_028128014.1"/>
    </source>
</evidence>
<evidence type="ECO:0000256" key="2">
    <source>
        <dbReference type="ARBA" id="ARBA00008987"/>
    </source>
</evidence>
<dbReference type="InterPro" id="IPR045108">
    <property type="entry name" value="TXNDC17-like"/>
</dbReference>
<evidence type="ECO:0000256" key="6">
    <source>
        <dbReference type="ARBA" id="ARBA00023284"/>
    </source>
</evidence>
<dbReference type="Gene3D" id="3.40.30.10">
    <property type="entry name" value="Glutaredoxin"/>
    <property type="match status" value="1"/>
</dbReference>
<evidence type="ECO:0000256" key="1">
    <source>
        <dbReference type="ARBA" id="ARBA00004496"/>
    </source>
</evidence>
<keyword evidence="4" id="KW-0963">Cytoplasm</keyword>
<comment type="similarity">
    <text evidence="2">Belongs to the thioredoxin family.</text>
</comment>
<dbReference type="SUPFAM" id="SSF52833">
    <property type="entry name" value="Thioredoxin-like"/>
    <property type="match status" value="1"/>
</dbReference>
<keyword evidence="5" id="KW-1015">Disulfide bond</keyword>
<comment type="subcellular location">
    <subcellularLocation>
        <location evidence="1">Cytoplasm</location>
    </subcellularLocation>
</comment>
<proteinExistence type="inferred from homology"/>
<evidence type="ECO:0000256" key="5">
    <source>
        <dbReference type="ARBA" id="ARBA00023157"/>
    </source>
</evidence>
<evidence type="ECO:0000256" key="3">
    <source>
        <dbReference type="ARBA" id="ARBA00016949"/>
    </source>
</evidence>
<dbReference type="InterPro" id="IPR036249">
    <property type="entry name" value="Thioredoxin-like_sf"/>
</dbReference>
<accession>A0A6P7EXV2</accession>